<accession>A0A9W9H037</accession>
<protein>
    <submittedName>
        <fullName evidence="1">Uncharacterized protein</fullName>
    </submittedName>
</protein>
<dbReference type="EMBL" id="JAPQKL010000004">
    <property type="protein sequence ID" value="KAJ5135142.1"/>
    <property type="molecule type" value="Genomic_DNA"/>
</dbReference>
<comment type="caution">
    <text evidence="1">The sequence shown here is derived from an EMBL/GenBank/DDBJ whole genome shotgun (WGS) entry which is preliminary data.</text>
</comment>
<sequence length="68" mass="7508">TARPISEAQTRRDPPRSLSFNPLLPCPYPISPLTFATTDVSFEQITKSAIDSLCLCTARVEFPSLLLI</sequence>
<dbReference type="RefSeq" id="XP_056522114.1">
    <property type="nucleotide sequence ID" value="XM_056665164.1"/>
</dbReference>
<gene>
    <name evidence="1" type="ORF">N7515_004420</name>
</gene>
<name>A0A9W9H037_9EURO</name>
<reference evidence="1" key="1">
    <citation type="submission" date="2022-11" db="EMBL/GenBank/DDBJ databases">
        <authorList>
            <person name="Petersen C."/>
        </authorList>
    </citation>
    <scope>NUCLEOTIDE SEQUENCE</scope>
    <source>
        <strain evidence="1">IBT 22155</strain>
    </source>
</reference>
<evidence type="ECO:0000313" key="2">
    <source>
        <dbReference type="Proteomes" id="UP001149079"/>
    </source>
</evidence>
<proteinExistence type="predicted"/>
<keyword evidence="2" id="KW-1185">Reference proteome</keyword>
<dbReference type="AlphaFoldDB" id="A0A9W9H037"/>
<organism evidence="1 2">
    <name type="scientific">Penicillium bovifimosum</name>
    <dbReference type="NCBI Taxonomy" id="126998"/>
    <lineage>
        <taxon>Eukaryota</taxon>
        <taxon>Fungi</taxon>
        <taxon>Dikarya</taxon>
        <taxon>Ascomycota</taxon>
        <taxon>Pezizomycotina</taxon>
        <taxon>Eurotiomycetes</taxon>
        <taxon>Eurotiomycetidae</taxon>
        <taxon>Eurotiales</taxon>
        <taxon>Aspergillaceae</taxon>
        <taxon>Penicillium</taxon>
    </lineage>
</organism>
<evidence type="ECO:0000313" key="1">
    <source>
        <dbReference type="EMBL" id="KAJ5135142.1"/>
    </source>
</evidence>
<dbReference type="GeneID" id="81404334"/>
<feature type="non-terminal residue" evidence="1">
    <location>
        <position position="68"/>
    </location>
</feature>
<reference evidence="1" key="2">
    <citation type="journal article" date="2023" name="IMA Fungus">
        <title>Comparative genomic study of the Penicillium genus elucidates a diverse pangenome and 15 lateral gene transfer events.</title>
        <authorList>
            <person name="Petersen C."/>
            <person name="Sorensen T."/>
            <person name="Nielsen M.R."/>
            <person name="Sondergaard T.E."/>
            <person name="Sorensen J.L."/>
            <person name="Fitzpatrick D.A."/>
            <person name="Frisvad J.C."/>
            <person name="Nielsen K.L."/>
        </authorList>
    </citation>
    <scope>NUCLEOTIDE SEQUENCE</scope>
    <source>
        <strain evidence="1">IBT 22155</strain>
    </source>
</reference>
<dbReference type="Proteomes" id="UP001149079">
    <property type="component" value="Unassembled WGS sequence"/>
</dbReference>